<comment type="caution">
    <text evidence="1">The sequence shown here is derived from an EMBL/GenBank/DDBJ whole genome shotgun (WGS) entry which is preliminary data.</text>
</comment>
<dbReference type="OrthoDB" id="1032627at2"/>
<gene>
    <name evidence="1" type="ORF">HQ36_02065</name>
</gene>
<dbReference type="EMBL" id="JQZW01000006">
    <property type="protein sequence ID" value="KGN98422.1"/>
    <property type="molecule type" value="Genomic_DNA"/>
</dbReference>
<proteinExistence type="predicted"/>
<reference evidence="1 2" key="1">
    <citation type="submission" date="2014-08" db="EMBL/GenBank/DDBJ databases">
        <title>Porphyromonas gingivicanis strain:COT-022_OH1391 Genome sequencing.</title>
        <authorList>
            <person name="Wallis C."/>
            <person name="Deusch O."/>
            <person name="O'Flynn C."/>
            <person name="Davis I."/>
            <person name="Jospin G."/>
            <person name="Darling A.E."/>
            <person name="Coil D.A."/>
            <person name="Alexiev A."/>
            <person name="Horsfall A."/>
            <person name="Kirkwood N."/>
            <person name="Harris S."/>
            <person name="Eisen J.A."/>
        </authorList>
    </citation>
    <scope>NUCLEOTIDE SEQUENCE [LARGE SCALE GENOMIC DNA]</scope>
    <source>
        <strain evidence="2">COT-022 OH1391</strain>
    </source>
</reference>
<evidence type="ECO:0000313" key="2">
    <source>
        <dbReference type="Proteomes" id="UP000030134"/>
    </source>
</evidence>
<keyword evidence="2" id="KW-1185">Reference proteome</keyword>
<accession>A0A0A2G7M5</accession>
<dbReference type="STRING" id="266762.HQ36_02065"/>
<protein>
    <submittedName>
        <fullName evidence="1">Uncharacterized protein</fullName>
    </submittedName>
</protein>
<name>A0A0A2G7M5_9PORP</name>
<sequence length="181" mass="21577">MKKGKQIKAHLNDEEAESLSKVRARYGFKSDYQFVLSCVRLFLRILSDPRREEFNGSDYDYIEHLFTEYANAEYEELYPTPESSINRLQSNIGCRSGDGIKKKDKTQQSAKEVRYKEFTDRFIRTHYKRLQDTFDGMRIKRANSEAMDICQDTLLALYYCREEFSNYEDFEQYALNKFHLS</sequence>
<dbReference type="Proteomes" id="UP000030134">
    <property type="component" value="Unassembled WGS sequence"/>
</dbReference>
<evidence type="ECO:0000313" key="1">
    <source>
        <dbReference type="EMBL" id="KGN98422.1"/>
    </source>
</evidence>
<organism evidence="1 2">
    <name type="scientific">Porphyromonas gingivicanis</name>
    <dbReference type="NCBI Taxonomy" id="266762"/>
    <lineage>
        <taxon>Bacteria</taxon>
        <taxon>Pseudomonadati</taxon>
        <taxon>Bacteroidota</taxon>
        <taxon>Bacteroidia</taxon>
        <taxon>Bacteroidales</taxon>
        <taxon>Porphyromonadaceae</taxon>
        <taxon>Porphyromonas</taxon>
    </lineage>
</organism>
<dbReference type="AlphaFoldDB" id="A0A0A2G7M5"/>
<dbReference type="RefSeq" id="WP_036883099.1">
    <property type="nucleotide sequence ID" value="NZ_JQZW01000006.1"/>
</dbReference>